<protein>
    <submittedName>
        <fullName evidence="2">Uncharacterized protein</fullName>
    </submittedName>
</protein>
<evidence type="ECO:0000313" key="3">
    <source>
        <dbReference type="Proteomes" id="UP000693970"/>
    </source>
</evidence>
<dbReference type="Proteomes" id="UP000693970">
    <property type="component" value="Unassembled WGS sequence"/>
</dbReference>
<evidence type="ECO:0000313" key="1">
    <source>
        <dbReference type="EMBL" id="KAG7337767.1"/>
    </source>
</evidence>
<keyword evidence="3" id="KW-1185">Reference proteome</keyword>
<accession>A0A9K3M0M4</accession>
<evidence type="ECO:0000313" key="2">
    <source>
        <dbReference type="EMBL" id="KAG7371662.1"/>
    </source>
</evidence>
<reference evidence="2" key="2">
    <citation type="submission" date="2021-04" db="EMBL/GenBank/DDBJ databases">
        <authorList>
            <person name="Podell S."/>
        </authorList>
    </citation>
    <scope>NUCLEOTIDE SEQUENCE</scope>
    <source>
        <strain evidence="2">Hildebrandi</strain>
    </source>
</reference>
<sequence>MKSIETSDEYKAQFKGSPLLFSYVNSEDVVKVIGDDTADNVFVFLRSHVFVRSWTTLSEVLLHRRARVGCILQTLAGKGFQLMCQVW</sequence>
<comment type="caution">
    <text evidence="2">The sequence shown here is derived from an EMBL/GenBank/DDBJ whole genome shotgun (WGS) entry which is preliminary data.</text>
</comment>
<reference evidence="2" key="1">
    <citation type="journal article" date="2021" name="Sci. Rep.">
        <title>Diploid genomic architecture of Nitzschia inconspicua, an elite biomass production diatom.</title>
        <authorList>
            <person name="Oliver A."/>
            <person name="Podell S."/>
            <person name="Pinowska A."/>
            <person name="Traller J.C."/>
            <person name="Smith S.R."/>
            <person name="McClure R."/>
            <person name="Beliaev A."/>
            <person name="Bohutskyi P."/>
            <person name="Hill E.A."/>
            <person name="Rabines A."/>
            <person name="Zheng H."/>
            <person name="Allen L.Z."/>
            <person name="Kuo A."/>
            <person name="Grigoriev I.V."/>
            <person name="Allen A.E."/>
            <person name="Hazlebeck D."/>
            <person name="Allen E.E."/>
        </authorList>
    </citation>
    <scope>NUCLEOTIDE SEQUENCE</scope>
    <source>
        <strain evidence="2">Hildebrandi</strain>
    </source>
</reference>
<dbReference type="AlphaFoldDB" id="A0A9K3M0M4"/>
<organism evidence="2 3">
    <name type="scientific">Nitzschia inconspicua</name>
    <dbReference type="NCBI Taxonomy" id="303405"/>
    <lineage>
        <taxon>Eukaryota</taxon>
        <taxon>Sar</taxon>
        <taxon>Stramenopiles</taxon>
        <taxon>Ochrophyta</taxon>
        <taxon>Bacillariophyta</taxon>
        <taxon>Bacillariophyceae</taxon>
        <taxon>Bacillariophycidae</taxon>
        <taxon>Bacillariales</taxon>
        <taxon>Bacillariaceae</taxon>
        <taxon>Nitzschia</taxon>
    </lineage>
</organism>
<dbReference type="EMBL" id="JAGRRH010000003">
    <property type="protein sequence ID" value="KAG7371662.1"/>
    <property type="molecule type" value="Genomic_DNA"/>
</dbReference>
<proteinExistence type="predicted"/>
<name>A0A9K3M0M4_9STRA</name>
<dbReference type="EMBL" id="JAGRRH010000074">
    <property type="protein sequence ID" value="KAG7337767.1"/>
    <property type="molecule type" value="Genomic_DNA"/>
</dbReference>
<gene>
    <name evidence="2" type="ORF">IV203_017803</name>
    <name evidence="1" type="ORF">IV203_024863</name>
</gene>